<organism evidence="3 4">
    <name type="scientific">Jilunia laotingensis</name>
    <dbReference type="NCBI Taxonomy" id="2763675"/>
    <lineage>
        <taxon>Bacteria</taxon>
        <taxon>Pseudomonadati</taxon>
        <taxon>Bacteroidota</taxon>
        <taxon>Bacteroidia</taxon>
        <taxon>Bacteroidales</taxon>
        <taxon>Bacteroidaceae</taxon>
        <taxon>Jilunia</taxon>
    </lineage>
</organism>
<protein>
    <submittedName>
        <fullName evidence="3">UpxY family transcription antiterminator</fullName>
    </submittedName>
</protein>
<dbReference type="RefSeq" id="WP_262435999.1">
    <property type="nucleotide sequence ID" value="NZ_JACRTF010000001.1"/>
</dbReference>
<evidence type="ECO:0000313" key="4">
    <source>
        <dbReference type="Proteomes" id="UP000651085"/>
    </source>
</evidence>
<evidence type="ECO:0000256" key="1">
    <source>
        <dbReference type="ARBA" id="ARBA00023163"/>
    </source>
</evidence>
<feature type="domain" description="NusG-like N-terminal" evidence="2">
    <location>
        <begin position="14"/>
        <end position="104"/>
    </location>
</feature>
<keyword evidence="4" id="KW-1185">Reference proteome</keyword>
<name>A0A926IR10_9BACT</name>
<dbReference type="EMBL" id="JACRTF010000001">
    <property type="protein sequence ID" value="MBC8594914.1"/>
    <property type="molecule type" value="Genomic_DNA"/>
</dbReference>
<dbReference type="CDD" id="cd09895">
    <property type="entry name" value="NGN_SP_UpxY"/>
    <property type="match status" value="1"/>
</dbReference>
<dbReference type="Pfam" id="PF02357">
    <property type="entry name" value="NusG"/>
    <property type="match status" value="1"/>
</dbReference>
<dbReference type="InterPro" id="IPR036735">
    <property type="entry name" value="NGN_dom_sf"/>
</dbReference>
<reference evidence="3" key="1">
    <citation type="submission" date="2020-08" db="EMBL/GenBank/DDBJ databases">
        <title>Genome public.</title>
        <authorList>
            <person name="Liu C."/>
            <person name="Sun Q."/>
        </authorList>
    </citation>
    <scope>NUCLEOTIDE SEQUENCE</scope>
    <source>
        <strain evidence="3">N12</strain>
    </source>
</reference>
<comment type="caution">
    <text evidence="3">The sequence shown here is derived from an EMBL/GenBank/DDBJ whole genome shotgun (WGS) entry which is preliminary data.</text>
</comment>
<dbReference type="InterPro" id="IPR006645">
    <property type="entry name" value="NGN-like_dom"/>
</dbReference>
<dbReference type="Gene3D" id="3.30.70.940">
    <property type="entry name" value="NusG, N-terminal domain"/>
    <property type="match status" value="1"/>
</dbReference>
<sequence>MEATNGKIEGNFSCWYVICTVTRKEKSVKDCLEQDGIRSYLPSQKVIRLWNNRKKEIEIPVVSKLIFVYLTSSELEKLKKQNLSFLMKNAEDYITISEEAMADLQEMMVKSEGSAEKSRVLLSQMGLE</sequence>
<dbReference type="SUPFAM" id="SSF82679">
    <property type="entry name" value="N-utilization substance G protein NusG, N-terminal domain"/>
    <property type="match status" value="1"/>
</dbReference>
<evidence type="ECO:0000259" key="2">
    <source>
        <dbReference type="Pfam" id="PF02357"/>
    </source>
</evidence>
<dbReference type="Proteomes" id="UP000651085">
    <property type="component" value="Unassembled WGS sequence"/>
</dbReference>
<keyword evidence="1" id="KW-0804">Transcription</keyword>
<accession>A0A926IR10</accession>
<evidence type="ECO:0000313" key="3">
    <source>
        <dbReference type="EMBL" id="MBC8594914.1"/>
    </source>
</evidence>
<gene>
    <name evidence="3" type="ORF">H8744_17015</name>
</gene>
<proteinExistence type="predicted"/>
<dbReference type="AlphaFoldDB" id="A0A926IR10"/>
<dbReference type="GO" id="GO:0006354">
    <property type="term" value="P:DNA-templated transcription elongation"/>
    <property type="evidence" value="ECO:0007669"/>
    <property type="project" value="InterPro"/>
</dbReference>